<evidence type="ECO:0000313" key="3">
    <source>
        <dbReference type="Proteomes" id="UP000265618"/>
    </source>
</evidence>
<dbReference type="Pfam" id="PF00805">
    <property type="entry name" value="Pentapeptide"/>
    <property type="match status" value="2"/>
</dbReference>
<proteinExistence type="predicted"/>
<dbReference type="Proteomes" id="UP000265618">
    <property type="component" value="Unassembled WGS sequence"/>
</dbReference>
<gene>
    <name evidence="2" type="ORF">KIPB_001685</name>
</gene>
<dbReference type="PANTHER" id="PTHR14136:SF17">
    <property type="entry name" value="BTB_POZ DOMAIN-CONTAINING PROTEIN KCTD9"/>
    <property type="match status" value="1"/>
</dbReference>
<dbReference type="OrthoDB" id="9989223at2759"/>
<protein>
    <submittedName>
        <fullName evidence="2">Uncharacterized protein</fullName>
    </submittedName>
</protein>
<reference evidence="2 3" key="1">
    <citation type="journal article" date="2018" name="PLoS ONE">
        <title>The draft genome of Kipferlia bialata reveals reductive genome evolution in fornicate parasites.</title>
        <authorList>
            <person name="Tanifuji G."/>
            <person name="Takabayashi S."/>
            <person name="Kume K."/>
            <person name="Takagi M."/>
            <person name="Nakayama T."/>
            <person name="Kamikawa R."/>
            <person name="Inagaki Y."/>
            <person name="Hashimoto T."/>
        </authorList>
    </citation>
    <scope>NUCLEOTIDE SEQUENCE [LARGE SCALE GENOMIC DNA]</scope>
    <source>
        <strain evidence="2">NY0173</strain>
    </source>
</reference>
<evidence type="ECO:0000256" key="1">
    <source>
        <dbReference type="SAM" id="MobiDB-lite"/>
    </source>
</evidence>
<feature type="region of interest" description="Disordered" evidence="1">
    <location>
        <begin position="268"/>
        <end position="301"/>
    </location>
</feature>
<dbReference type="Pfam" id="PF13599">
    <property type="entry name" value="Pentapeptide_4"/>
    <property type="match status" value="1"/>
</dbReference>
<dbReference type="PANTHER" id="PTHR14136">
    <property type="entry name" value="BTB_POZ DOMAIN-CONTAINING PROTEIN KCTD9"/>
    <property type="match status" value="1"/>
</dbReference>
<name>A0A9K3CP17_9EUKA</name>
<dbReference type="InterPro" id="IPR051082">
    <property type="entry name" value="Pentapeptide-BTB/POZ_domain"/>
</dbReference>
<accession>A0A9K3CP17</accession>
<dbReference type="SUPFAM" id="SSF141571">
    <property type="entry name" value="Pentapeptide repeat-like"/>
    <property type="match status" value="2"/>
</dbReference>
<evidence type="ECO:0000313" key="2">
    <source>
        <dbReference type="EMBL" id="GIQ80823.1"/>
    </source>
</evidence>
<dbReference type="EMBL" id="BDIP01000249">
    <property type="protein sequence ID" value="GIQ80823.1"/>
    <property type="molecule type" value="Genomic_DNA"/>
</dbReference>
<keyword evidence="3" id="KW-1185">Reference proteome</keyword>
<dbReference type="InterPro" id="IPR001646">
    <property type="entry name" value="5peptide_repeat"/>
</dbReference>
<feature type="compositionally biased region" description="Polar residues" evidence="1">
    <location>
        <begin position="268"/>
        <end position="278"/>
    </location>
</feature>
<feature type="region of interest" description="Disordered" evidence="1">
    <location>
        <begin position="119"/>
        <end position="146"/>
    </location>
</feature>
<organism evidence="2 3">
    <name type="scientific">Kipferlia bialata</name>
    <dbReference type="NCBI Taxonomy" id="797122"/>
    <lineage>
        <taxon>Eukaryota</taxon>
        <taxon>Metamonada</taxon>
        <taxon>Carpediemonas-like organisms</taxon>
        <taxon>Kipferlia</taxon>
    </lineage>
</organism>
<comment type="caution">
    <text evidence="2">The sequence shown here is derived from an EMBL/GenBank/DDBJ whole genome shotgun (WGS) entry which is preliminary data.</text>
</comment>
<dbReference type="Gene3D" id="2.160.20.80">
    <property type="entry name" value="E3 ubiquitin-protein ligase SopA"/>
    <property type="match status" value="2"/>
</dbReference>
<sequence length="1624" mass="174379">MRIYVRNQGGGDILSVECVSTASITSSPDSPSLSLHSTVAHLIDMVQRQLAESVRVDVDDETDSEDVAEGREREMDVTTVPLTVTLLDSTHSPLSPHTAIGMLGVTADAMGCVHLTAVVEQPSEGETGEGGRERQRKRPPLADVRRVSNSVEHTTLAHAPNLHLDPGTTVTRGPVVNMLTVSMDAVVAVEGGRVRQVVPIHDVPSSTPSSQSMVSVEGGRYTLLSVSRESKRMTSQVTSLPLKATAYSLRVIEGCARWVECPLDMSDGATSALSQSPRNRGAVDEEEEGREKGGRGVVMGRDSETGGLLVATHVSGTVTHVLSLHTTHSPPQLRVKCAVTNPLPPVGGREGKPYAEELSLSVAGAEAVMSLRSPKKRVAVPSVSTLLTTGSQRVHGVEGYSVTPFPGGSLFLLGGTLHAAVHNSTCMVVARDVARFSVHGDTVLWVDTMGTLSSACTAQLRRVRHLVAWDPTTDTLPPHTSPNWAKGFPVSPLSQSDGVPLSCHLVQCHVSSTSLLHVALSDSVSGTVSIQGLYVLDCVTGKCEERVTFVPQSPSVDTYAVPAPFTTGVFVGGMVYGCVRGSLFCIDISRASVADTSVSCIDTPRVARGEKCLILSTPTGQKQYPLPECDRVGVLPLVSTDVGSMVGECSSGACLDGVAETETGYYKVQECMWHPMGVVTDTPSVAVTEQRGRERAERTPQCVTVESREHLESVLRAGGAERIVVKGLRLDDALAGSTCHQWSFERCHFSSLARARFSECSFQDCSFETSDLSACSLCKTTLKGCTLEHALLTHASLVDAQLEGCSLSRANMSHVTMVNVSLKETPLMGTNLDHSTLSGLNMKGWDLSGASLIEAVLRGSTLAECNLSGACLKGCDLTGCLGLSEQQIRAVQPDLQGIKLTGLDVAEWDLSGLNLNGSDLSRTDISGCNLTGTTLVGANLSNTRFRYCESTQRPLLPEVIRLGSGMYSSCTNGDTNMGANPDPLCLLTPGKVDVLVDEVMGWDVSQFHPQAGYTQYLLDVMEGIAGLSSITSNVEPVMTRAQNLITLASRHQSLSRPLLSLLVKFITYGEGSTHHMDKCDSLLRVLSVSLKPLVASERRFRDSITDSASGAQAPLPSVETAADERSVANAIYAVCGEDRWYETTGVTKWAQAENDSLLDASMWLLRRSVQDASTTPLCLQSIRDSMMYMSDEDKYVWVNNSGVLDVATTVLDQHAGIPRVLEEVVQLGVRGVFLGRQPSLVPEPKQRSFANALLRAVHAQGSTGTPAIMSTLFVMDDWVVDSYHGIIGTMFVERTCDIIADALNAYDPADNEAARLVSDLVLTETLFISKFFHYGGLPAEIGLRVVKTCMDVSSRFPLENAVIEALVFVGNGRVLEGLVPEPETKVSSAKLMPLLRQCPGFICAVSRLFHGRNETIGKKMGLGHTSMDRMGLSVIVSCFQDLGDAFEDDGHLAVACEAGLLQSVFGMMATAVRPPTFRGDVDVDSGTARGLTELAILAMTHTQGDWRLAMSEAQKKAMMWFLCRSTSRYGEEGVAHQALLIRLCAAYQGEEAPDDDLHRTMADQIVRTFTIMDDEATPEGVRTSLVEGGSIGDDEGTTSLFYKAWQRMAAEGGIVTFDGVTYYH</sequence>